<evidence type="ECO:0000313" key="2">
    <source>
        <dbReference type="Proteomes" id="UP001382904"/>
    </source>
</evidence>
<keyword evidence="2" id="KW-1185">Reference proteome</keyword>
<dbReference type="Proteomes" id="UP001382904">
    <property type="component" value="Unassembled WGS sequence"/>
</dbReference>
<sequence length="41" mass="4302">MNARLVRRAVLGVVLLAGIAVLAVYGTHAATILGRIGLRVF</sequence>
<protein>
    <submittedName>
        <fullName evidence="1">Uncharacterized protein</fullName>
    </submittedName>
</protein>
<name>A0ABU8U782_9ACTN</name>
<organism evidence="1 2">
    <name type="scientific">Streptomyces caledonius</name>
    <dbReference type="NCBI Taxonomy" id="3134107"/>
    <lineage>
        <taxon>Bacteria</taxon>
        <taxon>Bacillati</taxon>
        <taxon>Actinomycetota</taxon>
        <taxon>Actinomycetes</taxon>
        <taxon>Kitasatosporales</taxon>
        <taxon>Streptomycetaceae</taxon>
        <taxon>Streptomyces</taxon>
    </lineage>
</organism>
<evidence type="ECO:0000313" key="1">
    <source>
        <dbReference type="EMBL" id="MEJ8643535.1"/>
    </source>
</evidence>
<dbReference type="EMBL" id="JBBKAM010000002">
    <property type="protein sequence ID" value="MEJ8643535.1"/>
    <property type="molecule type" value="Genomic_DNA"/>
</dbReference>
<reference evidence="1 2" key="1">
    <citation type="submission" date="2024-03" db="EMBL/GenBank/DDBJ databases">
        <title>Novel Streptomyces species of biotechnological and ecological value are a feature of Machair soil.</title>
        <authorList>
            <person name="Prole J.R."/>
            <person name="Goodfellow M."/>
            <person name="Allenby N."/>
            <person name="Ward A.C."/>
        </authorList>
    </citation>
    <scope>NUCLEOTIDE SEQUENCE [LARGE SCALE GENOMIC DNA]</scope>
    <source>
        <strain evidence="1 2">MS1.HAVA.3</strain>
    </source>
</reference>
<gene>
    <name evidence="1" type="ORF">WKI68_23460</name>
</gene>
<comment type="caution">
    <text evidence="1">The sequence shown here is derived from an EMBL/GenBank/DDBJ whole genome shotgun (WGS) entry which is preliminary data.</text>
</comment>
<proteinExistence type="predicted"/>
<accession>A0ABU8U782</accession>